<sequence>MSDFFAAQPAGAPGGDGSGGAPPPRGPARGSRRPRPLLMAIIVVGAVVLGFSLFSGIWTDRLWFTSLGYGAVFSTLIWTRVGLFLAFGGLMAVVVGLNLWLAYRMRPMFRPHSPEQANLERYREVVTPMRRLLLVVVSLVFGVFAGMSATGRWRTFLLWRNGEEFGRNDPYFRRDIGFFVFDLPWLHFLVDFSMTVVFTALALAAVVHYLYGGIRLQSASDRFSGAAVGQLSALFGTFLLLKGVDYWLDRFDLTSQNGGLVTGMTYTRDNAVLPGKTILIFIAVICALLFFANIVRRTWLLPGVGLALFAISAVLLGGVWPGLMQRFQVKPNEADRESTYIGANIQATRNAFGIADSRSTSYAASTELSQSELADSAATTEGVRLVDPQLVSDTFEQLQQVRGYYSVPDVLDVDRYDIDGTTRDVVVAAREMNLAGIPESQKNWSNEKTVYTHGYGLIGAFGNQRNAEDEPAATGGEPVWAEENLPPNGAISESQPDGQYRAQIYFGEQSPTYSIVGKRSGGNDVELDVPTSDGDSPSGSTSTTYAGKDGVSVGNVFNKLLYATKFGDANILLSGRVNENSKILYDRSPRERVQKVAPWLTVDRDALPAVVDGKMVWLLDGYTTSDKFPQAQKRSLEEMTSDAINPRSAYATLPTDQVNYMRNAVKATVDAYDGTVTLYEWDDQDPVLKTWEKAFPGVVKPKSDIPDEVLDHMRYPEDLFKVQREMLARYHVLEPRTFYEGSDEWVVPTDPVDSRSSRKQPAYRLSVAAPGADDPVFSLTSTYVPRNRQNLASFMAVGADASDPETYGKFQILRLPGTQVPGPQQIANNFSNDTKVAAALRPFIQADANVQYGNLLTLPVGGGLLYVQPLYTERTGGDGTYPLLRFVVASFGEEVGIGATLSEALENVIESGGGDAGSDTPAPTPDEGSGSGEESGGGGGTGEQLPQDALELLQQADAKFAEADRALADGDLQGYASAVDEAKALVERALSSQG</sequence>
<keyword evidence="8" id="KW-1185">Reference proteome</keyword>
<keyword evidence="1 5" id="KW-1003">Cell membrane</keyword>
<evidence type="ECO:0000256" key="4">
    <source>
        <dbReference type="ARBA" id="ARBA00023136"/>
    </source>
</evidence>
<keyword evidence="3 5" id="KW-1133">Transmembrane helix</keyword>
<protein>
    <recommendedName>
        <fullName evidence="5">UPF0182 protein EDD33_3247</fullName>
    </recommendedName>
</protein>
<dbReference type="OrthoDB" id="9763654at2"/>
<feature type="region of interest" description="Disordered" evidence="6">
    <location>
        <begin position="910"/>
        <end position="949"/>
    </location>
</feature>
<feature type="transmembrane region" description="Helical" evidence="5">
    <location>
        <begin position="271"/>
        <end position="292"/>
    </location>
</feature>
<feature type="transmembrane region" description="Helical" evidence="5">
    <location>
        <begin position="223"/>
        <end position="241"/>
    </location>
</feature>
<evidence type="ECO:0000313" key="7">
    <source>
        <dbReference type="EMBL" id="ROR92357.1"/>
    </source>
</evidence>
<feature type="region of interest" description="Disordered" evidence="6">
    <location>
        <begin position="1"/>
        <end position="31"/>
    </location>
</feature>
<feature type="compositionally biased region" description="Low complexity" evidence="6">
    <location>
        <begin position="1"/>
        <end position="11"/>
    </location>
</feature>
<dbReference type="InterPro" id="IPR005372">
    <property type="entry name" value="UPF0182"/>
</dbReference>
<proteinExistence type="inferred from homology"/>
<dbReference type="HAMAP" id="MF_01600">
    <property type="entry name" value="UPF0182"/>
    <property type="match status" value="1"/>
</dbReference>
<dbReference type="PANTHER" id="PTHR39344">
    <property type="entry name" value="UPF0182 PROTEIN SLL1060"/>
    <property type="match status" value="1"/>
</dbReference>
<dbReference type="GO" id="GO:0005886">
    <property type="term" value="C:plasma membrane"/>
    <property type="evidence" value="ECO:0007669"/>
    <property type="project" value="UniProtKB-SubCell"/>
</dbReference>
<dbReference type="Pfam" id="PF03699">
    <property type="entry name" value="UPF0182"/>
    <property type="match status" value="1"/>
</dbReference>
<feature type="transmembrane region" description="Helical" evidence="5">
    <location>
        <begin position="132"/>
        <end position="151"/>
    </location>
</feature>
<evidence type="ECO:0000256" key="5">
    <source>
        <dbReference type="HAMAP-Rule" id="MF_01600"/>
    </source>
</evidence>
<comment type="caution">
    <text evidence="7">The sequence shown here is derived from an EMBL/GenBank/DDBJ whole genome shotgun (WGS) entry which is preliminary data.</text>
</comment>
<name>A0A3N2CXU7_9ACTN</name>
<organism evidence="7 8">
    <name type="scientific">Nocardioides aurantiacus</name>
    <dbReference type="NCBI Taxonomy" id="86796"/>
    <lineage>
        <taxon>Bacteria</taxon>
        <taxon>Bacillati</taxon>
        <taxon>Actinomycetota</taxon>
        <taxon>Actinomycetes</taxon>
        <taxon>Propionibacteriales</taxon>
        <taxon>Nocardioidaceae</taxon>
        <taxon>Nocardioides</taxon>
    </lineage>
</organism>
<feature type="region of interest" description="Disordered" evidence="6">
    <location>
        <begin position="518"/>
        <end position="547"/>
    </location>
</feature>
<dbReference type="GO" id="GO:0005576">
    <property type="term" value="C:extracellular region"/>
    <property type="evidence" value="ECO:0007669"/>
    <property type="project" value="TreeGrafter"/>
</dbReference>
<comment type="similarity">
    <text evidence="5">Belongs to the UPF0182 family.</text>
</comment>
<comment type="subcellular location">
    <subcellularLocation>
        <location evidence="5">Cell membrane</location>
        <topology evidence="5">Multi-pass membrane protein</topology>
    </subcellularLocation>
</comment>
<dbReference type="RefSeq" id="WP_123391990.1">
    <property type="nucleotide sequence ID" value="NZ_RKHO01000001.1"/>
</dbReference>
<dbReference type="AlphaFoldDB" id="A0A3N2CXU7"/>
<reference evidence="7 8" key="1">
    <citation type="submission" date="2018-11" db="EMBL/GenBank/DDBJ databases">
        <title>Sequencing the genomes of 1000 actinobacteria strains.</title>
        <authorList>
            <person name="Klenk H.-P."/>
        </authorList>
    </citation>
    <scope>NUCLEOTIDE SEQUENCE [LARGE SCALE GENOMIC DNA]</scope>
    <source>
        <strain evidence="7 8">DSM 12652</strain>
    </source>
</reference>
<dbReference type="Proteomes" id="UP000281738">
    <property type="component" value="Unassembled WGS sequence"/>
</dbReference>
<evidence type="ECO:0000256" key="3">
    <source>
        <dbReference type="ARBA" id="ARBA00022989"/>
    </source>
</evidence>
<evidence type="ECO:0000256" key="2">
    <source>
        <dbReference type="ARBA" id="ARBA00022692"/>
    </source>
</evidence>
<gene>
    <name evidence="7" type="ORF">EDD33_3247</name>
</gene>
<feature type="compositionally biased region" description="Gly residues" evidence="6">
    <location>
        <begin position="929"/>
        <end position="942"/>
    </location>
</feature>
<feature type="transmembrane region" description="Helical" evidence="5">
    <location>
        <begin position="299"/>
        <end position="323"/>
    </location>
</feature>
<dbReference type="EMBL" id="RKHO01000001">
    <property type="protein sequence ID" value="ROR92357.1"/>
    <property type="molecule type" value="Genomic_DNA"/>
</dbReference>
<dbReference type="PANTHER" id="PTHR39344:SF1">
    <property type="entry name" value="UPF0182 PROTEIN SLL1060"/>
    <property type="match status" value="1"/>
</dbReference>
<feature type="transmembrane region" description="Helical" evidence="5">
    <location>
        <begin position="37"/>
        <end position="57"/>
    </location>
</feature>
<evidence type="ECO:0000256" key="6">
    <source>
        <dbReference type="SAM" id="MobiDB-lite"/>
    </source>
</evidence>
<evidence type="ECO:0000313" key="8">
    <source>
        <dbReference type="Proteomes" id="UP000281738"/>
    </source>
</evidence>
<evidence type="ECO:0000256" key="1">
    <source>
        <dbReference type="ARBA" id="ARBA00022475"/>
    </source>
</evidence>
<feature type="transmembrane region" description="Helical" evidence="5">
    <location>
        <begin position="77"/>
        <end position="103"/>
    </location>
</feature>
<keyword evidence="4 5" id="KW-0472">Membrane</keyword>
<feature type="compositionally biased region" description="Low complexity" evidence="6">
    <location>
        <begin position="530"/>
        <end position="544"/>
    </location>
</feature>
<keyword evidence="2 5" id="KW-0812">Transmembrane</keyword>
<accession>A0A3N2CXU7</accession>
<feature type="transmembrane region" description="Helical" evidence="5">
    <location>
        <begin position="185"/>
        <end position="211"/>
    </location>
</feature>